<keyword evidence="3" id="KW-1185">Reference proteome</keyword>
<sequence length="62" mass="6820">MALDANKPITPSTPQQRDNSSCGPAIINIVEKELLGTAAFDPGCPKMSRVRQFQRLLFDFPS</sequence>
<reference evidence="2 3" key="1">
    <citation type="submission" date="2016-11" db="EMBL/GenBank/DDBJ databases">
        <authorList>
            <person name="Jaros S."/>
            <person name="Januszkiewicz K."/>
            <person name="Wedrychowicz H."/>
        </authorList>
    </citation>
    <scope>NUCLEOTIDE SEQUENCE [LARGE SCALE GENOMIC DNA]</scope>
</reference>
<gene>
    <name evidence="2" type="primary">BQ5605_C003g02488</name>
    <name evidence="2" type="ORF">BQ5605_C003G02488</name>
</gene>
<accession>A0A2X0M1P1</accession>
<protein>
    <submittedName>
        <fullName evidence="2">BQ5605_C003g02488 protein</fullName>
    </submittedName>
</protein>
<dbReference type="AlphaFoldDB" id="A0A2X0M1P1"/>
<feature type="compositionally biased region" description="Polar residues" evidence="1">
    <location>
        <begin position="9"/>
        <end position="22"/>
    </location>
</feature>
<feature type="region of interest" description="Disordered" evidence="1">
    <location>
        <begin position="1"/>
        <end position="22"/>
    </location>
</feature>
<evidence type="ECO:0000313" key="3">
    <source>
        <dbReference type="Proteomes" id="UP000249464"/>
    </source>
</evidence>
<proteinExistence type="predicted"/>
<dbReference type="EMBL" id="FQNC01000042">
    <property type="protein sequence ID" value="SGY41253.1"/>
    <property type="molecule type" value="Genomic_DNA"/>
</dbReference>
<evidence type="ECO:0000313" key="2">
    <source>
        <dbReference type="EMBL" id="SGY41253.1"/>
    </source>
</evidence>
<organism evidence="2 3">
    <name type="scientific">Microbotryum silenes-dioicae</name>
    <dbReference type="NCBI Taxonomy" id="796604"/>
    <lineage>
        <taxon>Eukaryota</taxon>
        <taxon>Fungi</taxon>
        <taxon>Dikarya</taxon>
        <taxon>Basidiomycota</taxon>
        <taxon>Pucciniomycotina</taxon>
        <taxon>Microbotryomycetes</taxon>
        <taxon>Microbotryales</taxon>
        <taxon>Microbotryaceae</taxon>
        <taxon>Microbotryum</taxon>
    </lineage>
</organism>
<dbReference type="Proteomes" id="UP000249464">
    <property type="component" value="Unassembled WGS sequence"/>
</dbReference>
<name>A0A2X0M1P1_9BASI</name>
<evidence type="ECO:0000256" key="1">
    <source>
        <dbReference type="SAM" id="MobiDB-lite"/>
    </source>
</evidence>